<feature type="compositionally biased region" description="Basic and acidic residues" evidence="1">
    <location>
        <begin position="63"/>
        <end position="75"/>
    </location>
</feature>
<protein>
    <submittedName>
        <fullName evidence="2">Uncharacterized protein</fullName>
    </submittedName>
</protein>
<dbReference type="AlphaFoldDB" id="K0SRK6"/>
<evidence type="ECO:0000313" key="2">
    <source>
        <dbReference type="EMBL" id="EJK60967.1"/>
    </source>
</evidence>
<proteinExistence type="predicted"/>
<gene>
    <name evidence="2" type="ORF">THAOC_18610</name>
</gene>
<feature type="region of interest" description="Disordered" evidence="1">
    <location>
        <begin position="1"/>
        <end position="166"/>
    </location>
</feature>
<comment type="caution">
    <text evidence="2">The sequence shown here is derived from an EMBL/GenBank/DDBJ whole genome shotgun (WGS) entry which is preliminary data.</text>
</comment>
<keyword evidence="3" id="KW-1185">Reference proteome</keyword>
<feature type="region of interest" description="Disordered" evidence="1">
    <location>
        <begin position="210"/>
        <end position="234"/>
    </location>
</feature>
<feature type="compositionally biased region" description="Basic and acidic residues" evidence="1">
    <location>
        <begin position="84"/>
        <end position="103"/>
    </location>
</feature>
<evidence type="ECO:0000256" key="1">
    <source>
        <dbReference type="SAM" id="MobiDB-lite"/>
    </source>
</evidence>
<dbReference type="eggNOG" id="ENOG502SXU8">
    <property type="taxonomic scope" value="Eukaryota"/>
</dbReference>
<feature type="compositionally biased region" description="Low complexity" evidence="1">
    <location>
        <begin position="14"/>
        <end position="25"/>
    </location>
</feature>
<sequence length="259" mass="26933">YLPPKEEEEDGTAPRRPSGAAAPAGLRDRPRGLLGGGVEDLRRGTRRGGGLAGAAEAGARVHRGGDGGRRAHREGGGGGRLQARARDREGSRRRLFRDGDRGRVLAGRPLHGGLRRAPSRVRAGPVGVPAGGGPAPPGVPREGRAGRGRLGRGAARLERPRPRRRGRGARVLVLLGGNDGIARFDTDGQRAELAARLPGGGATRVRTIRGGNHSGFASYERASGEGGGGGMNGRRDIALEEQHDEVSRETVGFLLSGKS</sequence>
<reference evidence="2 3" key="1">
    <citation type="journal article" date="2012" name="Genome Biol.">
        <title>Genome and low-iron response of an oceanic diatom adapted to chronic iron limitation.</title>
        <authorList>
            <person name="Lommer M."/>
            <person name="Specht M."/>
            <person name="Roy A.S."/>
            <person name="Kraemer L."/>
            <person name="Andreson R."/>
            <person name="Gutowska M.A."/>
            <person name="Wolf J."/>
            <person name="Bergner S.V."/>
            <person name="Schilhabel M.B."/>
            <person name="Klostermeier U.C."/>
            <person name="Beiko R.G."/>
            <person name="Rosenstiel P."/>
            <person name="Hippler M."/>
            <person name="Laroche J."/>
        </authorList>
    </citation>
    <scope>NUCLEOTIDE SEQUENCE [LARGE SCALE GENOMIC DNA]</scope>
    <source>
        <strain evidence="2 3">CCMP1005</strain>
    </source>
</reference>
<accession>K0SRK6</accession>
<evidence type="ECO:0000313" key="3">
    <source>
        <dbReference type="Proteomes" id="UP000266841"/>
    </source>
</evidence>
<organism evidence="2 3">
    <name type="scientific">Thalassiosira oceanica</name>
    <name type="common">Marine diatom</name>
    <dbReference type="NCBI Taxonomy" id="159749"/>
    <lineage>
        <taxon>Eukaryota</taxon>
        <taxon>Sar</taxon>
        <taxon>Stramenopiles</taxon>
        <taxon>Ochrophyta</taxon>
        <taxon>Bacillariophyta</taxon>
        <taxon>Coscinodiscophyceae</taxon>
        <taxon>Thalassiosirophycidae</taxon>
        <taxon>Thalassiosirales</taxon>
        <taxon>Thalassiosiraceae</taxon>
        <taxon>Thalassiosira</taxon>
    </lineage>
</organism>
<name>K0SRK6_THAOC</name>
<feature type="compositionally biased region" description="Acidic residues" evidence="1">
    <location>
        <begin position="1"/>
        <end position="11"/>
    </location>
</feature>
<dbReference type="EMBL" id="AGNL01020537">
    <property type="protein sequence ID" value="EJK60967.1"/>
    <property type="molecule type" value="Genomic_DNA"/>
</dbReference>
<dbReference type="Proteomes" id="UP000266841">
    <property type="component" value="Unassembled WGS sequence"/>
</dbReference>
<feature type="non-terminal residue" evidence="2">
    <location>
        <position position="1"/>
    </location>
</feature>